<evidence type="ECO:0000313" key="8">
    <source>
        <dbReference type="Proteomes" id="UP001305521"/>
    </source>
</evidence>
<keyword evidence="8" id="KW-1185">Reference proteome</keyword>
<name>A0ABZ0PD10_9PROT</name>
<dbReference type="SUPFAM" id="SSF53850">
    <property type="entry name" value="Periplasmic binding protein-like II"/>
    <property type="match status" value="1"/>
</dbReference>
<evidence type="ECO:0000259" key="6">
    <source>
        <dbReference type="Pfam" id="PF00496"/>
    </source>
</evidence>
<dbReference type="RefSeq" id="WP_318647552.1">
    <property type="nucleotide sequence ID" value="NZ_CP137852.1"/>
</dbReference>
<dbReference type="CDD" id="cd08498">
    <property type="entry name" value="PBP2_NikA_DppA_OppA_like_2"/>
    <property type="match status" value="1"/>
</dbReference>
<evidence type="ECO:0000256" key="3">
    <source>
        <dbReference type="ARBA" id="ARBA00022448"/>
    </source>
</evidence>
<feature type="chain" id="PRO_5045545155" evidence="5">
    <location>
        <begin position="20"/>
        <end position="520"/>
    </location>
</feature>
<comment type="similarity">
    <text evidence="2">Belongs to the bacterial solute-binding protein 5 family.</text>
</comment>
<feature type="signal peptide" evidence="5">
    <location>
        <begin position="1"/>
        <end position="19"/>
    </location>
</feature>
<dbReference type="InterPro" id="IPR030678">
    <property type="entry name" value="Peptide/Ni-bd"/>
</dbReference>
<evidence type="ECO:0000313" key="7">
    <source>
        <dbReference type="EMBL" id="WPB83578.1"/>
    </source>
</evidence>
<organism evidence="7 8">
    <name type="scientific">Sediminicoccus rosea</name>
    <dbReference type="NCBI Taxonomy" id="1225128"/>
    <lineage>
        <taxon>Bacteria</taxon>
        <taxon>Pseudomonadati</taxon>
        <taxon>Pseudomonadota</taxon>
        <taxon>Alphaproteobacteria</taxon>
        <taxon>Acetobacterales</taxon>
        <taxon>Roseomonadaceae</taxon>
        <taxon>Sediminicoccus</taxon>
    </lineage>
</organism>
<keyword evidence="3" id="KW-0813">Transport</keyword>
<dbReference type="InterPro" id="IPR000914">
    <property type="entry name" value="SBP_5_dom"/>
</dbReference>
<feature type="domain" description="Solute-binding protein family 5" evidence="6">
    <location>
        <begin position="63"/>
        <end position="436"/>
    </location>
</feature>
<dbReference type="PANTHER" id="PTHR30290">
    <property type="entry name" value="PERIPLASMIC BINDING COMPONENT OF ABC TRANSPORTER"/>
    <property type="match status" value="1"/>
</dbReference>
<evidence type="ECO:0000256" key="2">
    <source>
        <dbReference type="ARBA" id="ARBA00005695"/>
    </source>
</evidence>
<dbReference type="EMBL" id="CP137852">
    <property type="protein sequence ID" value="WPB83578.1"/>
    <property type="molecule type" value="Genomic_DNA"/>
</dbReference>
<accession>A0ABZ0PD10</accession>
<keyword evidence="4 5" id="KW-0732">Signal</keyword>
<sequence>MIRFLTALALLAAPVFAQAQTVRWGNNGEISTMDPHGAFSTANAALLGNIYESLVRHDRNLQFEPALATAWEVLAPDHYRFTIRQGVRFHDGSAMTPADVVASLKRASVPNSPYASVTHMIREVTQSGPWTVDVLLRGPYPVLINDLAGISILSEAWMTRHDALLPADPARGRVAYTSQNTNGTGPFRLVSRTPDAETVLERFPEWWDRPTHNLQRVIFTPVANDATRVAGLLGGQLDVITPTPLQDLDRFRATGTIRVVEAQDLRVMFLGFNVAPDHQVEGQPRNPLADVRVREALTRAVDVPAITGSVMRGLTQPIHTLIAPEIGGYDASLATPRVAHDPAAARRLLAEAGFPDGFGIGFECPNDRFVNGERVCRAIASMWARIGVRANLNVYRYPAYMARFLNHQSDIFLLGWANTPQLDGFSILNNVLHTKNQRSGSWNAGRVSDPAFDALIARTATEMDPARRTALMTEAFTMERRAFWTVPLYREPMVVAMRRQLDMPASADGRMRFWLARWSD</sequence>
<dbReference type="Proteomes" id="UP001305521">
    <property type="component" value="Chromosome"/>
</dbReference>
<dbReference type="Pfam" id="PF00496">
    <property type="entry name" value="SBP_bac_5"/>
    <property type="match status" value="1"/>
</dbReference>
<dbReference type="Gene3D" id="3.40.190.10">
    <property type="entry name" value="Periplasmic binding protein-like II"/>
    <property type="match status" value="1"/>
</dbReference>
<comment type="subcellular location">
    <subcellularLocation>
        <location evidence="1">Periplasm</location>
    </subcellularLocation>
</comment>
<proteinExistence type="inferred from homology"/>
<evidence type="ECO:0000256" key="1">
    <source>
        <dbReference type="ARBA" id="ARBA00004418"/>
    </source>
</evidence>
<gene>
    <name evidence="7" type="ORF">R9Z33_15865</name>
</gene>
<evidence type="ECO:0000256" key="4">
    <source>
        <dbReference type="ARBA" id="ARBA00022729"/>
    </source>
</evidence>
<reference evidence="7 8" key="1">
    <citation type="submission" date="2023-11" db="EMBL/GenBank/DDBJ databases">
        <title>Arctic aerobic anoxygenic photoheterotroph Sediminicoccus rosea KRV36 adapts its photosynthesis to long days of polar summer.</title>
        <authorList>
            <person name="Tomasch J."/>
            <person name="Kopejtka K."/>
            <person name="Bily T."/>
            <person name="Gardiner A.T."/>
            <person name="Gardian Z."/>
            <person name="Shivaramu S."/>
            <person name="Koblizek M."/>
            <person name="Engelhardt F."/>
            <person name="Kaftan D."/>
        </authorList>
    </citation>
    <scope>NUCLEOTIDE SEQUENCE [LARGE SCALE GENOMIC DNA]</scope>
    <source>
        <strain evidence="7 8">R-30</strain>
    </source>
</reference>
<dbReference type="InterPro" id="IPR039424">
    <property type="entry name" value="SBP_5"/>
</dbReference>
<dbReference type="PANTHER" id="PTHR30290:SF9">
    <property type="entry name" value="OLIGOPEPTIDE-BINDING PROTEIN APPA"/>
    <property type="match status" value="1"/>
</dbReference>
<dbReference type="Gene3D" id="3.10.105.10">
    <property type="entry name" value="Dipeptide-binding Protein, Domain 3"/>
    <property type="match status" value="1"/>
</dbReference>
<protein>
    <submittedName>
        <fullName evidence="7">ABC transporter substrate-binding protein</fullName>
    </submittedName>
</protein>
<dbReference type="PIRSF" id="PIRSF002741">
    <property type="entry name" value="MppA"/>
    <property type="match status" value="1"/>
</dbReference>
<evidence type="ECO:0000256" key="5">
    <source>
        <dbReference type="SAM" id="SignalP"/>
    </source>
</evidence>